<dbReference type="EMBL" id="BAABME010030187">
    <property type="protein sequence ID" value="GAA0140127.1"/>
    <property type="molecule type" value="Genomic_DNA"/>
</dbReference>
<keyword evidence="2" id="KW-1185">Reference proteome</keyword>
<evidence type="ECO:0000313" key="1">
    <source>
        <dbReference type="EMBL" id="GAA0140127.1"/>
    </source>
</evidence>
<evidence type="ECO:0000313" key="2">
    <source>
        <dbReference type="Proteomes" id="UP001454036"/>
    </source>
</evidence>
<dbReference type="PANTHER" id="PTHR11439">
    <property type="entry name" value="GAG-POL-RELATED RETROTRANSPOSON"/>
    <property type="match status" value="1"/>
</dbReference>
<sequence>MLNMQRLSLHELVCLHAILSTTLIDTKSKLGANSGEQCEDPSLFQSLAGPLQYLTFTRPDISYDVHQICLFMHGPMNSHMLALK</sequence>
<proteinExistence type="predicted"/>
<reference evidence="1 2" key="1">
    <citation type="submission" date="2024-01" db="EMBL/GenBank/DDBJ databases">
        <title>The complete chloroplast genome sequence of Lithospermum erythrorhizon: insights into the phylogenetic relationship among Boraginaceae species and the maternal lineages of purple gromwells.</title>
        <authorList>
            <person name="Okada T."/>
            <person name="Watanabe K."/>
        </authorList>
    </citation>
    <scope>NUCLEOTIDE SEQUENCE [LARGE SCALE GENOMIC DNA]</scope>
</reference>
<accession>A0AAV3NR18</accession>
<gene>
    <name evidence="1" type="ORF">LIER_42603</name>
</gene>
<organism evidence="1 2">
    <name type="scientific">Lithospermum erythrorhizon</name>
    <name type="common">Purple gromwell</name>
    <name type="synonym">Lithospermum officinale var. erythrorhizon</name>
    <dbReference type="NCBI Taxonomy" id="34254"/>
    <lineage>
        <taxon>Eukaryota</taxon>
        <taxon>Viridiplantae</taxon>
        <taxon>Streptophyta</taxon>
        <taxon>Embryophyta</taxon>
        <taxon>Tracheophyta</taxon>
        <taxon>Spermatophyta</taxon>
        <taxon>Magnoliopsida</taxon>
        <taxon>eudicotyledons</taxon>
        <taxon>Gunneridae</taxon>
        <taxon>Pentapetalae</taxon>
        <taxon>asterids</taxon>
        <taxon>lamiids</taxon>
        <taxon>Boraginales</taxon>
        <taxon>Boraginaceae</taxon>
        <taxon>Boraginoideae</taxon>
        <taxon>Lithospermeae</taxon>
        <taxon>Lithospermum</taxon>
    </lineage>
</organism>
<dbReference type="AlphaFoldDB" id="A0AAV3NR18"/>
<dbReference type="Proteomes" id="UP001454036">
    <property type="component" value="Unassembled WGS sequence"/>
</dbReference>
<comment type="caution">
    <text evidence="1">The sequence shown here is derived from an EMBL/GenBank/DDBJ whole genome shotgun (WGS) entry which is preliminary data.</text>
</comment>
<name>A0AAV3NR18_LITER</name>
<dbReference type="PANTHER" id="PTHR11439:SF524">
    <property type="entry name" value="RNA-DIRECTED DNA POLYMERASE, PROTEIN KINASE RLK-PELLE-DLSV FAMILY"/>
    <property type="match status" value="1"/>
</dbReference>
<protein>
    <submittedName>
        <fullName evidence="1">Uncharacterized protein</fullName>
    </submittedName>
</protein>